<evidence type="ECO:0000313" key="2">
    <source>
        <dbReference type="EMBL" id="RFC65809.1"/>
    </source>
</evidence>
<evidence type="ECO:0000256" key="1">
    <source>
        <dbReference type="SAM" id="Phobius"/>
    </source>
</evidence>
<keyword evidence="1" id="KW-0812">Transmembrane</keyword>
<organism evidence="2 3">
    <name type="scientific">Mesorhizobium denitrificans</name>
    <dbReference type="NCBI Taxonomy" id="2294114"/>
    <lineage>
        <taxon>Bacteria</taxon>
        <taxon>Pseudomonadati</taxon>
        <taxon>Pseudomonadota</taxon>
        <taxon>Alphaproteobacteria</taxon>
        <taxon>Hyphomicrobiales</taxon>
        <taxon>Phyllobacteriaceae</taxon>
        <taxon>Mesorhizobium</taxon>
    </lineage>
</organism>
<reference evidence="3" key="1">
    <citation type="submission" date="2018-08" db="EMBL/GenBank/DDBJ databases">
        <authorList>
            <person name="Im W.T."/>
        </authorList>
    </citation>
    <scope>NUCLEOTIDE SEQUENCE [LARGE SCALE GENOMIC DNA]</scope>
    <source>
        <strain evidence="3">LA-28</strain>
    </source>
</reference>
<evidence type="ECO:0000313" key="3">
    <source>
        <dbReference type="Proteomes" id="UP000262379"/>
    </source>
</evidence>
<keyword evidence="3" id="KW-1185">Reference proteome</keyword>
<gene>
    <name evidence="2" type="ORF">DY251_15950</name>
</gene>
<dbReference type="AlphaFoldDB" id="A0A371X9A5"/>
<name>A0A371X9A5_9HYPH</name>
<dbReference type="EMBL" id="QURN01000013">
    <property type="protein sequence ID" value="RFC65809.1"/>
    <property type="molecule type" value="Genomic_DNA"/>
</dbReference>
<feature type="transmembrane region" description="Helical" evidence="1">
    <location>
        <begin position="49"/>
        <end position="67"/>
    </location>
</feature>
<accession>A0A371X9A5</accession>
<comment type="caution">
    <text evidence="2">The sequence shown here is derived from an EMBL/GenBank/DDBJ whole genome shotgun (WGS) entry which is preliminary data.</text>
</comment>
<dbReference type="Proteomes" id="UP000262379">
    <property type="component" value="Unassembled WGS sequence"/>
</dbReference>
<sequence length="124" mass="13594">MSGNSQGSDPGETEFLGNPDMTPDLICSQWRIDFNLNDDTPVFPIVNPGVRNAASVVLFLLGFFWLTGNRLHADGKLACLLAASGFHELLQEACQKSAIPIQCSEERMRQTIFGVTVLIKDVPQ</sequence>
<protein>
    <submittedName>
        <fullName evidence="2">Uncharacterized protein</fullName>
    </submittedName>
</protein>
<keyword evidence="1" id="KW-1133">Transmembrane helix</keyword>
<proteinExistence type="predicted"/>
<keyword evidence="1" id="KW-0472">Membrane</keyword>